<dbReference type="PATRIC" id="fig|1389489.3.peg.2633"/>
<gene>
    <name evidence="2" type="ORF">O159_27450</name>
</gene>
<dbReference type="HOGENOM" id="CLU_1729098_0_0_11"/>
<protein>
    <recommendedName>
        <fullName evidence="4">Secreted protein</fullName>
    </recommendedName>
</protein>
<dbReference type="AlphaFoldDB" id="U3P9W5"/>
<keyword evidence="1" id="KW-0732">Signal</keyword>
<dbReference type="OrthoDB" id="4233822at2"/>
<proteinExistence type="predicted"/>
<organism evidence="2 3">
    <name type="scientific">Leifsonia xyli subsp. cynodontis DSM 46306</name>
    <dbReference type="NCBI Taxonomy" id="1389489"/>
    <lineage>
        <taxon>Bacteria</taxon>
        <taxon>Bacillati</taxon>
        <taxon>Actinomycetota</taxon>
        <taxon>Actinomycetes</taxon>
        <taxon>Micrococcales</taxon>
        <taxon>Microbacteriaceae</taxon>
        <taxon>Leifsonia</taxon>
    </lineage>
</organism>
<dbReference type="EMBL" id="CP006734">
    <property type="protein sequence ID" value="AGW42636.1"/>
    <property type="molecule type" value="Genomic_DNA"/>
</dbReference>
<reference evidence="2 3" key="1">
    <citation type="journal article" date="2013" name="Genome Announc.">
        <title>Complete Genome Sequence of Leifsonia xyli subsp. cynodontis Strain DSM46306, a Gram-Positive Bacterial Pathogen of Grasses.</title>
        <authorList>
            <person name="Monteiro-Vitorello C.B."/>
            <person name="Zerillo M.M."/>
            <person name="Van Sluys M.A."/>
            <person name="Camargo L.E."/>
            <person name="Kitajima J.P."/>
        </authorList>
    </citation>
    <scope>NUCLEOTIDE SEQUENCE [LARGE SCALE GENOMIC DNA]</scope>
    <source>
        <strain evidence="2 3">DSM 46306</strain>
    </source>
</reference>
<dbReference type="KEGG" id="lxy:O159_27450"/>
<feature type="chain" id="PRO_5038893643" description="Secreted protein" evidence="1">
    <location>
        <begin position="31"/>
        <end position="151"/>
    </location>
</feature>
<feature type="signal peptide" evidence="1">
    <location>
        <begin position="1"/>
        <end position="30"/>
    </location>
</feature>
<evidence type="ECO:0000256" key="1">
    <source>
        <dbReference type="SAM" id="SignalP"/>
    </source>
</evidence>
<dbReference type="Proteomes" id="UP000016743">
    <property type="component" value="Chromosome"/>
</dbReference>
<dbReference type="RefSeq" id="WP_021756105.1">
    <property type="nucleotide sequence ID" value="NC_022438.1"/>
</dbReference>
<sequence length="151" mass="16464">MRLSRTFSRLLIAGIATITLVAGTAGAAQAEDFYTTSGDFSWRSTGVERLANCAATQWYNNGQVGSDITNCTSAGSDPYWDGVHLKAAEYVELIGERVPYRSDQNCPAMHGFAYVKCYYVGGRSHGNPVMTIAVESYGYGGITARVSWYYL</sequence>
<evidence type="ECO:0000313" key="2">
    <source>
        <dbReference type="EMBL" id="AGW42636.1"/>
    </source>
</evidence>
<accession>U3P9W5</accession>
<evidence type="ECO:0000313" key="3">
    <source>
        <dbReference type="Proteomes" id="UP000016743"/>
    </source>
</evidence>
<keyword evidence="3" id="KW-1185">Reference proteome</keyword>
<dbReference type="eggNOG" id="ENOG5033ZPC">
    <property type="taxonomic scope" value="Bacteria"/>
</dbReference>
<name>U3P9W5_LEIXC</name>
<evidence type="ECO:0008006" key="4">
    <source>
        <dbReference type="Google" id="ProtNLM"/>
    </source>
</evidence>